<dbReference type="GO" id="GO:0004497">
    <property type="term" value="F:monooxygenase activity"/>
    <property type="evidence" value="ECO:0007669"/>
    <property type="project" value="UniProtKB-KW"/>
</dbReference>
<dbReference type="GO" id="GO:0020037">
    <property type="term" value="F:heme binding"/>
    <property type="evidence" value="ECO:0007669"/>
    <property type="project" value="InterPro"/>
</dbReference>
<evidence type="ECO:0000256" key="8">
    <source>
        <dbReference type="PIRSR" id="PIRSR602401-1"/>
    </source>
</evidence>
<dbReference type="Pfam" id="PF00067">
    <property type="entry name" value="p450"/>
    <property type="match status" value="1"/>
</dbReference>
<dbReference type="OMA" id="NKHELAM"/>
<dbReference type="PROSITE" id="PS00086">
    <property type="entry name" value="CYTOCHROME_P450"/>
    <property type="match status" value="1"/>
</dbReference>
<keyword evidence="10" id="KW-0812">Transmembrane</keyword>
<dbReference type="STRING" id="29730.A0A0D2QUN7"/>
<dbReference type="InterPro" id="IPR001128">
    <property type="entry name" value="Cyt_P450"/>
</dbReference>
<dbReference type="FunFam" id="1.10.630.10:FF:000126">
    <property type="entry name" value="Predicted protein"/>
    <property type="match status" value="1"/>
</dbReference>
<evidence type="ECO:0000256" key="1">
    <source>
        <dbReference type="ARBA" id="ARBA00001971"/>
    </source>
</evidence>
<comment type="cofactor">
    <cofactor evidence="1 8">
        <name>heme</name>
        <dbReference type="ChEBI" id="CHEBI:30413"/>
    </cofactor>
</comment>
<evidence type="ECO:0000256" key="10">
    <source>
        <dbReference type="SAM" id="Phobius"/>
    </source>
</evidence>
<dbReference type="InterPro" id="IPR017972">
    <property type="entry name" value="Cyt_P450_CS"/>
</dbReference>
<evidence type="ECO:0000256" key="9">
    <source>
        <dbReference type="RuleBase" id="RU000461"/>
    </source>
</evidence>
<dbReference type="GO" id="GO:0016705">
    <property type="term" value="F:oxidoreductase activity, acting on paired donors, with incorporation or reduction of molecular oxygen"/>
    <property type="evidence" value="ECO:0007669"/>
    <property type="project" value="InterPro"/>
</dbReference>
<sequence>MLQIAFSSYSWLLTASHQKDGMLFPVALSFLVAILGISLWHVWTIRKPKKDIAPLPLGPRGLPIVGYLPYLGTDNLHLVFTDLAAAYGPIYKLWLGNKLCVVISSAPLAKEVVRDNDITFSERDPPVCAKIITFGLNDIVFDSYSSPDWRMKRKVLVREMLSHSSIKACYGLRREQVLKGVQNVAQSAGKPVDFGETAFLTSINAMMSMLWGGKQGGEQKGADVWGQFRDLITEIMVILGKPNVSDIFPVLARFDIQGLEKEMTKIDIVVGGTDTTSTMMEWTMAELIANPEAMKKVKQEIDDVVGSDAAVDETHLPKLRYLDTAVKEAFRLHPPLPLLVPRCPGDLSNVGGYSVPKGTRVFLNIWCIQRDPQLWENPLEFKPERFLTDHEKLDYLGNDSRYMPFGSGRRMCAGVSLGEKMLYSSLAAMIHAYDWKLADGEENDLIGLFGIIMKKKKPLILVPTPRPSNLQHYMK</sequence>
<dbReference type="PANTHER" id="PTHR47951:SF7">
    <property type="entry name" value="FLAVONOID 3',5'-HYDROXYLASE-LIKE ISOFORM X1"/>
    <property type="match status" value="1"/>
</dbReference>
<dbReference type="InterPro" id="IPR036396">
    <property type="entry name" value="Cyt_P450_sf"/>
</dbReference>
<feature type="binding site" description="axial binding residue" evidence="8">
    <location>
        <position position="412"/>
    </location>
    <ligand>
        <name>heme</name>
        <dbReference type="ChEBI" id="CHEBI:30413"/>
    </ligand>
    <ligandPart>
        <name>Fe</name>
        <dbReference type="ChEBI" id="CHEBI:18248"/>
    </ligandPart>
</feature>
<name>A0A0D2QUN7_GOSRA</name>
<dbReference type="SUPFAM" id="SSF48264">
    <property type="entry name" value="Cytochrome P450"/>
    <property type="match status" value="1"/>
</dbReference>
<dbReference type="PANTHER" id="PTHR47951">
    <property type="entry name" value="OS08G0547900 PROTEIN"/>
    <property type="match status" value="1"/>
</dbReference>
<proteinExistence type="inferred from homology"/>
<keyword evidence="10" id="KW-0472">Membrane</keyword>
<evidence type="ECO:0000256" key="7">
    <source>
        <dbReference type="ARBA" id="ARBA00023033"/>
    </source>
</evidence>
<feature type="transmembrane region" description="Helical" evidence="10">
    <location>
        <begin position="21"/>
        <end position="43"/>
    </location>
</feature>
<dbReference type="Gene3D" id="1.10.630.10">
    <property type="entry name" value="Cytochrome P450"/>
    <property type="match status" value="2"/>
</dbReference>
<dbReference type="EMBL" id="CM001742">
    <property type="protein sequence ID" value="KJB20806.1"/>
    <property type="molecule type" value="Genomic_DNA"/>
</dbReference>
<dbReference type="Gramene" id="KJB20806">
    <property type="protein sequence ID" value="KJB20806"/>
    <property type="gene ID" value="B456_003G166100"/>
</dbReference>
<evidence type="ECO:0000313" key="11">
    <source>
        <dbReference type="EMBL" id="KJB20806.1"/>
    </source>
</evidence>
<reference evidence="11 12" key="1">
    <citation type="journal article" date="2012" name="Nature">
        <title>Repeated polyploidization of Gossypium genomes and the evolution of spinnable cotton fibres.</title>
        <authorList>
            <person name="Paterson A.H."/>
            <person name="Wendel J.F."/>
            <person name="Gundlach H."/>
            <person name="Guo H."/>
            <person name="Jenkins J."/>
            <person name="Jin D."/>
            <person name="Llewellyn D."/>
            <person name="Showmaker K.C."/>
            <person name="Shu S."/>
            <person name="Udall J."/>
            <person name="Yoo M.J."/>
            <person name="Byers R."/>
            <person name="Chen W."/>
            <person name="Doron-Faigenboim A."/>
            <person name="Duke M.V."/>
            <person name="Gong L."/>
            <person name="Grimwood J."/>
            <person name="Grover C."/>
            <person name="Grupp K."/>
            <person name="Hu G."/>
            <person name="Lee T.H."/>
            <person name="Li J."/>
            <person name="Lin L."/>
            <person name="Liu T."/>
            <person name="Marler B.S."/>
            <person name="Page J.T."/>
            <person name="Roberts A.W."/>
            <person name="Romanel E."/>
            <person name="Sanders W.S."/>
            <person name="Szadkowski E."/>
            <person name="Tan X."/>
            <person name="Tang H."/>
            <person name="Xu C."/>
            <person name="Wang J."/>
            <person name="Wang Z."/>
            <person name="Zhang D."/>
            <person name="Zhang L."/>
            <person name="Ashrafi H."/>
            <person name="Bedon F."/>
            <person name="Bowers J.E."/>
            <person name="Brubaker C.L."/>
            <person name="Chee P.W."/>
            <person name="Das S."/>
            <person name="Gingle A.R."/>
            <person name="Haigler C.H."/>
            <person name="Harker D."/>
            <person name="Hoffmann L.V."/>
            <person name="Hovav R."/>
            <person name="Jones D.C."/>
            <person name="Lemke C."/>
            <person name="Mansoor S."/>
            <person name="ur Rahman M."/>
            <person name="Rainville L.N."/>
            <person name="Rambani A."/>
            <person name="Reddy U.K."/>
            <person name="Rong J.K."/>
            <person name="Saranga Y."/>
            <person name="Scheffler B.E."/>
            <person name="Scheffler J.A."/>
            <person name="Stelly D.M."/>
            <person name="Triplett B.A."/>
            <person name="Van Deynze A."/>
            <person name="Vaslin M.F."/>
            <person name="Waghmare V.N."/>
            <person name="Walford S.A."/>
            <person name="Wright R.J."/>
            <person name="Zaki E.A."/>
            <person name="Zhang T."/>
            <person name="Dennis E.S."/>
            <person name="Mayer K.F."/>
            <person name="Peterson D.G."/>
            <person name="Rokhsar D.S."/>
            <person name="Wang X."/>
            <person name="Schmutz J."/>
        </authorList>
    </citation>
    <scope>NUCLEOTIDE SEQUENCE [LARGE SCALE GENOMIC DNA]</scope>
</reference>
<protein>
    <recommendedName>
        <fullName evidence="13">Cytochrome P450</fullName>
    </recommendedName>
</protein>
<dbReference type="eggNOG" id="KOG0156">
    <property type="taxonomic scope" value="Eukaryota"/>
</dbReference>
<keyword evidence="3 8" id="KW-0349">Heme</keyword>
<dbReference type="GO" id="GO:0005506">
    <property type="term" value="F:iron ion binding"/>
    <property type="evidence" value="ECO:0007669"/>
    <property type="project" value="InterPro"/>
</dbReference>
<organism evidence="11 12">
    <name type="scientific">Gossypium raimondii</name>
    <name type="common">Peruvian cotton</name>
    <name type="synonym">Gossypium klotzschianum subsp. raimondii</name>
    <dbReference type="NCBI Taxonomy" id="29730"/>
    <lineage>
        <taxon>Eukaryota</taxon>
        <taxon>Viridiplantae</taxon>
        <taxon>Streptophyta</taxon>
        <taxon>Embryophyta</taxon>
        <taxon>Tracheophyta</taxon>
        <taxon>Spermatophyta</taxon>
        <taxon>Magnoliopsida</taxon>
        <taxon>eudicotyledons</taxon>
        <taxon>Gunneridae</taxon>
        <taxon>Pentapetalae</taxon>
        <taxon>rosids</taxon>
        <taxon>malvids</taxon>
        <taxon>Malvales</taxon>
        <taxon>Malvaceae</taxon>
        <taxon>Malvoideae</taxon>
        <taxon>Gossypium</taxon>
    </lineage>
</organism>
<evidence type="ECO:0000256" key="4">
    <source>
        <dbReference type="ARBA" id="ARBA00022723"/>
    </source>
</evidence>
<evidence type="ECO:0008006" key="13">
    <source>
        <dbReference type="Google" id="ProtNLM"/>
    </source>
</evidence>
<accession>A0A0D2QUN7</accession>
<evidence type="ECO:0000256" key="5">
    <source>
        <dbReference type="ARBA" id="ARBA00023002"/>
    </source>
</evidence>
<evidence type="ECO:0000256" key="2">
    <source>
        <dbReference type="ARBA" id="ARBA00010617"/>
    </source>
</evidence>
<evidence type="ECO:0000256" key="3">
    <source>
        <dbReference type="ARBA" id="ARBA00022617"/>
    </source>
</evidence>
<keyword evidence="6 8" id="KW-0408">Iron</keyword>
<dbReference type="PRINTS" id="PR00463">
    <property type="entry name" value="EP450I"/>
</dbReference>
<keyword evidence="5 9" id="KW-0560">Oxidoreductase</keyword>
<keyword evidence="4 8" id="KW-0479">Metal-binding</keyword>
<keyword evidence="12" id="KW-1185">Reference proteome</keyword>
<gene>
    <name evidence="11" type="ORF">B456_003G166100</name>
</gene>
<keyword evidence="7 9" id="KW-0503">Monooxygenase</keyword>
<evidence type="ECO:0000256" key="6">
    <source>
        <dbReference type="ARBA" id="ARBA00023004"/>
    </source>
</evidence>
<dbReference type="InterPro" id="IPR002401">
    <property type="entry name" value="Cyt_P450_E_grp-I"/>
</dbReference>
<dbReference type="Proteomes" id="UP000032304">
    <property type="component" value="Chromosome 3"/>
</dbReference>
<comment type="similarity">
    <text evidence="2 9">Belongs to the cytochrome P450 family.</text>
</comment>
<dbReference type="AlphaFoldDB" id="A0A0D2QUN7"/>
<evidence type="ECO:0000313" key="12">
    <source>
        <dbReference type="Proteomes" id="UP000032304"/>
    </source>
</evidence>
<dbReference type="PRINTS" id="PR00385">
    <property type="entry name" value="P450"/>
</dbReference>
<keyword evidence="10" id="KW-1133">Transmembrane helix</keyword>